<dbReference type="Gene3D" id="2.40.50.100">
    <property type="match status" value="1"/>
</dbReference>
<evidence type="ECO:0000256" key="2">
    <source>
        <dbReference type="ARBA" id="ARBA00022741"/>
    </source>
</evidence>
<accession>A0ABW9R0A4</accession>
<protein>
    <submittedName>
        <fullName evidence="5">ATP-binding cassette domain-containing protein</fullName>
    </submittedName>
</protein>
<organism evidence="5 6">
    <name type="scientific">Acidiferrimicrobium australe</name>
    <dbReference type="NCBI Taxonomy" id="2664430"/>
    <lineage>
        <taxon>Bacteria</taxon>
        <taxon>Bacillati</taxon>
        <taxon>Actinomycetota</taxon>
        <taxon>Acidimicrobiia</taxon>
        <taxon>Acidimicrobiales</taxon>
        <taxon>Acidimicrobiaceae</taxon>
        <taxon>Acidiferrimicrobium</taxon>
    </lineage>
</organism>
<evidence type="ECO:0000313" key="6">
    <source>
        <dbReference type="Proteomes" id="UP000437736"/>
    </source>
</evidence>
<sequence length="356" mass="38202">MPDVSFGATVELRDLQRSFGSTRALDHLSLTLEPGELVALLGPSGCGKTTALRVLAGFERLDGGTVSVDGTEISGVPAQKRGMGMVFQSYSLFPNMHALDNVAYGLRMRRTAPAERRRRAMALLDMVGLADRAKQYPHQLSGGQQQRVALARALAIEPRVLLLDEPLSALDAQVRLQLREQIRGLQQRLGTTTLFVTHDQEEALSIADRVCVMREGRIEQVDAPAVLYKRPATPFVAEFVGTMNRLPARIAGAAVEVLGRRAAGGSADGRFPDGAAVDVLVRPEGLTLRRDEGGRGILTARTFLGSVTRLTVLLDGEPAASVKVDAPSDEAAALELGSPVTVELVDDVVMVVEPRP</sequence>
<dbReference type="InterPro" id="IPR050093">
    <property type="entry name" value="ABC_SmlMolc_Importer"/>
</dbReference>
<dbReference type="Proteomes" id="UP000437736">
    <property type="component" value="Unassembled WGS sequence"/>
</dbReference>
<keyword evidence="3 5" id="KW-0067">ATP-binding</keyword>
<feature type="domain" description="ABC transporter" evidence="4">
    <location>
        <begin position="10"/>
        <end position="240"/>
    </location>
</feature>
<dbReference type="PANTHER" id="PTHR42781:SF4">
    <property type="entry name" value="SPERMIDINE_PUTRESCINE IMPORT ATP-BINDING PROTEIN POTA"/>
    <property type="match status" value="1"/>
</dbReference>
<keyword evidence="1" id="KW-0813">Transport</keyword>
<comment type="caution">
    <text evidence="5">The sequence shown here is derived from an EMBL/GenBank/DDBJ whole genome shotgun (WGS) entry which is preliminary data.</text>
</comment>
<proteinExistence type="predicted"/>
<keyword evidence="2" id="KW-0547">Nucleotide-binding</keyword>
<evidence type="ECO:0000259" key="4">
    <source>
        <dbReference type="PROSITE" id="PS50893"/>
    </source>
</evidence>
<dbReference type="SMART" id="SM00382">
    <property type="entry name" value="AAA"/>
    <property type="match status" value="1"/>
</dbReference>
<keyword evidence="6" id="KW-1185">Reference proteome</keyword>
<dbReference type="InterPro" id="IPR017871">
    <property type="entry name" value="ABC_transporter-like_CS"/>
</dbReference>
<dbReference type="SUPFAM" id="SSF52540">
    <property type="entry name" value="P-loop containing nucleoside triphosphate hydrolases"/>
    <property type="match status" value="1"/>
</dbReference>
<name>A0ABW9R0A4_9ACTN</name>
<dbReference type="GO" id="GO:0005524">
    <property type="term" value="F:ATP binding"/>
    <property type="evidence" value="ECO:0007669"/>
    <property type="project" value="UniProtKB-KW"/>
</dbReference>
<evidence type="ECO:0000256" key="3">
    <source>
        <dbReference type="ARBA" id="ARBA00022840"/>
    </source>
</evidence>
<dbReference type="InterPro" id="IPR008995">
    <property type="entry name" value="Mo/tungstate-bd_C_term_dom"/>
</dbReference>
<dbReference type="Pfam" id="PF08402">
    <property type="entry name" value="TOBE_2"/>
    <property type="match status" value="1"/>
</dbReference>
<gene>
    <name evidence="5" type="ORF">GHK86_19590</name>
</gene>
<feature type="non-terminal residue" evidence="5">
    <location>
        <position position="356"/>
    </location>
</feature>
<dbReference type="InterPro" id="IPR003439">
    <property type="entry name" value="ABC_transporter-like_ATP-bd"/>
</dbReference>
<dbReference type="EMBL" id="WJHE01001299">
    <property type="protein sequence ID" value="MST34917.1"/>
    <property type="molecule type" value="Genomic_DNA"/>
</dbReference>
<evidence type="ECO:0000256" key="1">
    <source>
        <dbReference type="ARBA" id="ARBA00022448"/>
    </source>
</evidence>
<dbReference type="PANTHER" id="PTHR42781">
    <property type="entry name" value="SPERMIDINE/PUTRESCINE IMPORT ATP-BINDING PROTEIN POTA"/>
    <property type="match status" value="1"/>
</dbReference>
<evidence type="ECO:0000313" key="5">
    <source>
        <dbReference type="EMBL" id="MST34917.1"/>
    </source>
</evidence>
<dbReference type="PROSITE" id="PS50893">
    <property type="entry name" value="ABC_TRANSPORTER_2"/>
    <property type="match status" value="1"/>
</dbReference>
<dbReference type="PROSITE" id="PS00211">
    <property type="entry name" value="ABC_TRANSPORTER_1"/>
    <property type="match status" value="1"/>
</dbReference>
<dbReference type="InterPro" id="IPR013611">
    <property type="entry name" value="Transp-assoc_OB_typ2"/>
</dbReference>
<dbReference type="InterPro" id="IPR027417">
    <property type="entry name" value="P-loop_NTPase"/>
</dbReference>
<dbReference type="Gene3D" id="3.40.50.300">
    <property type="entry name" value="P-loop containing nucleotide triphosphate hydrolases"/>
    <property type="match status" value="1"/>
</dbReference>
<dbReference type="SUPFAM" id="SSF50331">
    <property type="entry name" value="MOP-like"/>
    <property type="match status" value="1"/>
</dbReference>
<dbReference type="Pfam" id="PF00005">
    <property type="entry name" value="ABC_tran"/>
    <property type="match status" value="1"/>
</dbReference>
<dbReference type="InterPro" id="IPR003593">
    <property type="entry name" value="AAA+_ATPase"/>
</dbReference>
<reference evidence="5 6" key="1">
    <citation type="submission" date="2019-11" db="EMBL/GenBank/DDBJ databases">
        <title>Acidiferrimicrobium australis gen. nov., sp. nov., an acidophilic and obligately heterotrophic, member of the Actinobacteria that catalyses dissimilatory oxido- reduction of iron isolated from metal-rich acidic water in Chile.</title>
        <authorList>
            <person name="Gonzalez D."/>
            <person name="Huber K."/>
            <person name="Hedrich S."/>
            <person name="Rojas-Villalobos C."/>
            <person name="Quatrini R."/>
            <person name="Dinamarca M.A."/>
            <person name="Schwarz A."/>
            <person name="Canales C."/>
            <person name="Nancucheo I."/>
        </authorList>
    </citation>
    <scope>NUCLEOTIDE SEQUENCE [LARGE SCALE GENOMIC DNA]</scope>
    <source>
        <strain evidence="5 6">USS-CCA1</strain>
    </source>
</reference>